<dbReference type="EMBL" id="SOAW01000002">
    <property type="protein sequence ID" value="TDT30862.1"/>
    <property type="molecule type" value="Genomic_DNA"/>
</dbReference>
<feature type="compositionally biased region" description="Low complexity" evidence="1">
    <location>
        <begin position="383"/>
        <end position="401"/>
    </location>
</feature>
<evidence type="ECO:0000313" key="4">
    <source>
        <dbReference type="EMBL" id="TDT30862.1"/>
    </source>
</evidence>
<keyword evidence="2" id="KW-0812">Transmembrane</keyword>
<evidence type="ECO:0000256" key="1">
    <source>
        <dbReference type="SAM" id="MobiDB-lite"/>
    </source>
</evidence>
<keyword evidence="2" id="KW-0472">Membrane</keyword>
<feature type="compositionally biased region" description="Low complexity" evidence="1">
    <location>
        <begin position="344"/>
        <end position="370"/>
    </location>
</feature>
<gene>
    <name evidence="4" type="ORF">CLV29_2268</name>
</gene>
<keyword evidence="2" id="KW-1133">Transmembrane helix</keyword>
<feature type="transmembrane region" description="Helical" evidence="2">
    <location>
        <begin position="428"/>
        <end position="450"/>
    </location>
</feature>
<feature type="domain" description="Peptidase M28" evidence="3">
    <location>
        <begin position="113"/>
        <end position="326"/>
    </location>
</feature>
<dbReference type="PANTHER" id="PTHR12147:SF26">
    <property type="entry name" value="PEPTIDASE M28 DOMAIN-CONTAINING PROTEIN"/>
    <property type="match status" value="1"/>
</dbReference>
<protein>
    <submittedName>
        <fullName evidence="4">Peptidase M28-like protein</fullName>
    </submittedName>
</protein>
<dbReference type="Proteomes" id="UP000295371">
    <property type="component" value="Unassembled WGS sequence"/>
</dbReference>
<reference evidence="4 5" key="1">
    <citation type="submission" date="2019-03" db="EMBL/GenBank/DDBJ databases">
        <title>Genomic Encyclopedia of Archaeal and Bacterial Type Strains, Phase II (KMG-II): from individual species to whole genera.</title>
        <authorList>
            <person name="Goeker M."/>
        </authorList>
    </citation>
    <scope>NUCLEOTIDE SEQUENCE [LARGE SCALE GENOMIC DNA]</scope>
    <source>
        <strain evidence="4 5">DSM 24323</strain>
    </source>
</reference>
<evidence type="ECO:0000313" key="5">
    <source>
        <dbReference type="Proteomes" id="UP000295371"/>
    </source>
</evidence>
<dbReference type="InterPro" id="IPR007484">
    <property type="entry name" value="Peptidase_M28"/>
</dbReference>
<dbReference type="Pfam" id="PF04389">
    <property type="entry name" value="Peptidase_M28"/>
    <property type="match status" value="1"/>
</dbReference>
<comment type="caution">
    <text evidence="4">The sequence shown here is derived from an EMBL/GenBank/DDBJ whole genome shotgun (WGS) entry which is preliminary data.</text>
</comment>
<accession>A0A4R7J151</accession>
<proteinExistence type="predicted"/>
<dbReference type="PANTHER" id="PTHR12147">
    <property type="entry name" value="METALLOPEPTIDASE M28 FAMILY MEMBER"/>
    <property type="match status" value="1"/>
</dbReference>
<keyword evidence="5" id="KW-1185">Reference proteome</keyword>
<feature type="compositionally biased region" description="Pro residues" evidence="1">
    <location>
        <begin position="371"/>
        <end position="382"/>
    </location>
</feature>
<evidence type="ECO:0000259" key="3">
    <source>
        <dbReference type="Pfam" id="PF04389"/>
    </source>
</evidence>
<dbReference type="AlphaFoldDB" id="A0A4R7J151"/>
<organism evidence="4 5">
    <name type="scientific">Naumannella halotolerans</name>
    <dbReference type="NCBI Taxonomy" id="993414"/>
    <lineage>
        <taxon>Bacteria</taxon>
        <taxon>Bacillati</taxon>
        <taxon>Actinomycetota</taxon>
        <taxon>Actinomycetes</taxon>
        <taxon>Propionibacteriales</taxon>
        <taxon>Propionibacteriaceae</taxon>
        <taxon>Naumannella</taxon>
    </lineage>
</organism>
<dbReference type="Gene3D" id="3.40.630.10">
    <property type="entry name" value="Zn peptidases"/>
    <property type="match status" value="1"/>
</dbReference>
<name>A0A4R7J151_9ACTN</name>
<feature type="region of interest" description="Disordered" evidence="1">
    <location>
        <begin position="341"/>
        <end position="425"/>
    </location>
</feature>
<dbReference type="GO" id="GO:0006508">
    <property type="term" value="P:proteolysis"/>
    <property type="evidence" value="ECO:0007669"/>
    <property type="project" value="InterPro"/>
</dbReference>
<dbReference type="SUPFAM" id="SSF53187">
    <property type="entry name" value="Zn-dependent exopeptidases"/>
    <property type="match status" value="1"/>
</dbReference>
<sequence>MTSSATTTWQHGCRAAVVSAATAVVLTSGVAFGPDASAAPVDPYEFAAAVDREAISDHLETFQQIADENEGNRADGSPGGVASADYIVQVLTEAGYAVEVQEFTTESGSESENIIASTPTGRDDNVAVFGAHYDSVPEGAGMNDNASGTAALLQVATELIATEPLNNQVRFTFWGAEETGLEGSAAYVDSLTDAELESLIVYYNYDMIGSPNYLIGVEDGKADSYNGAPLTEGSAAAMDLQTDYFDSIEQPWQPSEMCCTDYNPFHDAGIPIGGLYTGGREAPKTDEEYEKFGGVAGEFPDPNYHTAGDDLANVSLEAIDINTGVIAFAAASLGASSESINGIAPTEPTTSPSGSPSSSGSVPPSTSPSTPTSPPSSPPTTSSPPTSSSTSPEPSATPTPVRSTAPTTPSPEPVPDRKPFSGSMAETGAPALAVIGAGALAALTAGTLLLRRRP</sequence>
<dbReference type="InterPro" id="IPR045175">
    <property type="entry name" value="M28_fam"/>
</dbReference>
<dbReference type="GO" id="GO:0008235">
    <property type="term" value="F:metalloexopeptidase activity"/>
    <property type="evidence" value="ECO:0007669"/>
    <property type="project" value="InterPro"/>
</dbReference>
<evidence type="ECO:0000256" key="2">
    <source>
        <dbReference type="SAM" id="Phobius"/>
    </source>
</evidence>